<dbReference type="Gene3D" id="3.40.50.2000">
    <property type="entry name" value="Glycogen Phosphorylase B"/>
    <property type="match status" value="1"/>
</dbReference>
<evidence type="ECO:0000313" key="1">
    <source>
        <dbReference type="EMBL" id="KKL73725.1"/>
    </source>
</evidence>
<accession>A0A0F9GWH3</accession>
<dbReference type="SUPFAM" id="SSF53756">
    <property type="entry name" value="UDP-Glycosyltransferase/glycogen phosphorylase"/>
    <property type="match status" value="1"/>
</dbReference>
<comment type="caution">
    <text evidence="1">The sequence shown here is derived from an EMBL/GenBank/DDBJ whole genome shotgun (WGS) entry which is preliminary data.</text>
</comment>
<name>A0A0F9GWH3_9ZZZZ</name>
<dbReference type="EMBL" id="LAZR01024874">
    <property type="protein sequence ID" value="KKL73725.1"/>
    <property type="molecule type" value="Genomic_DNA"/>
</dbReference>
<gene>
    <name evidence="1" type="ORF">LCGC14_2072040</name>
</gene>
<proteinExistence type="predicted"/>
<sequence>VCTEPFVNGFLAEGWDVHYMGVVGAGLDWPDDHPVKMFTVEQSSPDSGVLTDWLTDIKPDIVFAVRDPGTMAGWTTGPDSLSSIWASIKDGYASQPLFKVIFYLAIEGMPISRTFKLAFELPFHTGGKTVLWTPTAMKLVRRQFPEIADRCDFVHFGLDHFPENDYSLEDRLMLKEMAGMSDRMVVMTIGTNKRTKGLAEVIYTAHAYKEMYGSEDVIFYIHTEPEDPTIGGHDLIHLRHWYDVEDIVVFKPGRNVYINKNTFAGVDMNGSTELLSKLRHMKDVGFTPAEPEEALSNLRNYRLTDLFAMSDMYLDLSAVEGWGLPVGEAQRWGLPVMGISDMAARDEIYGTSRIIIEPEDREVWDTWNSGARLAKARPSRVASMIKSVYEDRSSLELARMAGKTNSDLYKWGPSVDKMIGIIKECHSHGQGL</sequence>
<dbReference type="AlphaFoldDB" id="A0A0F9GWH3"/>
<protein>
    <recommendedName>
        <fullName evidence="2">Glycosyl transferase family 1 domain-containing protein</fullName>
    </recommendedName>
</protein>
<feature type="non-terminal residue" evidence="1">
    <location>
        <position position="1"/>
    </location>
</feature>
<evidence type="ECO:0008006" key="2">
    <source>
        <dbReference type="Google" id="ProtNLM"/>
    </source>
</evidence>
<reference evidence="1" key="1">
    <citation type="journal article" date="2015" name="Nature">
        <title>Complex archaea that bridge the gap between prokaryotes and eukaryotes.</title>
        <authorList>
            <person name="Spang A."/>
            <person name="Saw J.H."/>
            <person name="Jorgensen S.L."/>
            <person name="Zaremba-Niedzwiedzka K."/>
            <person name="Martijn J."/>
            <person name="Lind A.E."/>
            <person name="van Eijk R."/>
            <person name="Schleper C."/>
            <person name="Guy L."/>
            <person name="Ettema T.J."/>
        </authorList>
    </citation>
    <scope>NUCLEOTIDE SEQUENCE</scope>
</reference>
<organism evidence="1">
    <name type="scientific">marine sediment metagenome</name>
    <dbReference type="NCBI Taxonomy" id="412755"/>
    <lineage>
        <taxon>unclassified sequences</taxon>
        <taxon>metagenomes</taxon>
        <taxon>ecological metagenomes</taxon>
    </lineage>
</organism>